<organism evidence="2 3">
    <name type="scientific">Acropora cervicornis</name>
    <name type="common">Staghorn coral</name>
    <dbReference type="NCBI Taxonomy" id="6130"/>
    <lineage>
        <taxon>Eukaryota</taxon>
        <taxon>Metazoa</taxon>
        <taxon>Cnidaria</taxon>
        <taxon>Anthozoa</taxon>
        <taxon>Hexacorallia</taxon>
        <taxon>Scleractinia</taxon>
        <taxon>Astrocoeniina</taxon>
        <taxon>Acroporidae</taxon>
        <taxon>Acropora</taxon>
    </lineage>
</organism>
<dbReference type="EMBL" id="JARQWQ010000125">
    <property type="protein sequence ID" value="KAK2549500.1"/>
    <property type="molecule type" value="Genomic_DNA"/>
</dbReference>
<reference evidence="2" key="2">
    <citation type="journal article" date="2023" name="Science">
        <title>Genomic signatures of disease resistance in endangered staghorn corals.</title>
        <authorList>
            <person name="Vollmer S.V."/>
            <person name="Selwyn J.D."/>
            <person name="Despard B.A."/>
            <person name="Roesel C.L."/>
        </authorList>
    </citation>
    <scope>NUCLEOTIDE SEQUENCE</scope>
    <source>
        <strain evidence="2">K2</strain>
    </source>
</reference>
<keyword evidence="3" id="KW-1185">Reference proteome</keyword>
<gene>
    <name evidence="2" type="ORF">P5673_030044</name>
</gene>
<protein>
    <recommendedName>
        <fullName evidence="4">Integrase zinc-binding domain-containing protein</fullName>
    </recommendedName>
</protein>
<proteinExistence type="predicted"/>
<accession>A0AAD9UTX5</accession>
<feature type="region of interest" description="Disordered" evidence="1">
    <location>
        <begin position="75"/>
        <end position="99"/>
    </location>
</feature>
<evidence type="ECO:0000256" key="1">
    <source>
        <dbReference type="SAM" id="MobiDB-lite"/>
    </source>
</evidence>
<evidence type="ECO:0000313" key="2">
    <source>
        <dbReference type="EMBL" id="KAK2549500.1"/>
    </source>
</evidence>
<evidence type="ECO:0000313" key="3">
    <source>
        <dbReference type="Proteomes" id="UP001249851"/>
    </source>
</evidence>
<feature type="compositionally biased region" description="Basic and acidic residues" evidence="1">
    <location>
        <begin position="77"/>
        <end position="89"/>
    </location>
</feature>
<sequence length="99" mass="11318">MQSHLRKYKPPPRKTKYFKTLSNYAIPDAGMKSTSITLTRMHCVNSRTRKVWFPGIDTAVDDAIRRCIPCQANTARQHTEPQAKSEKVFLRPAVSNTAR</sequence>
<dbReference type="AlphaFoldDB" id="A0AAD9UTX5"/>
<dbReference type="Proteomes" id="UP001249851">
    <property type="component" value="Unassembled WGS sequence"/>
</dbReference>
<name>A0AAD9UTX5_ACRCE</name>
<comment type="caution">
    <text evidence="2">The sequence shown here is derived from an EMBL/GenBank/DDBJ whole genome shotgun (WGS) entry which is preliminary data.</text>
</comment>
<evidence type="ECO:0008006" key="4">
    <source>
        <dbReference type="Google" id="ProtNLM"/>
    </source>
</evidence>
<reference evidence="2" key="1">
    <citation type="journal article" date="2023" name="G3 (Bethesda)">
        <title>Whole genome assembly and annotation of the endangered Caribbean coral Acropora cervicornis.</title>
        <authorList>
            <person name="Selwyn J.D."/>
            <person name="Vollmer S.V."/>
        </authorList>
    </citation>
    <scope>NUCLEOTIDE SEQUENCE</scope>
    <source>
        <strain evidence="2">K2</strain>
    </source>
</reference>